<accession>A0A183M0X5</accession>
<proteinExistence type="predicted"/>
<sequence>MPVRKGSVIRIRLFLIYASDCSRALHILTKYKRQLDEKTDKSFRNAVDKLINTLENVLEVYEVTLTGNNKEFTSEQASDSVVSICNPVYVPYRYREETLG</sequence>
<protein>
    <submittedName>
        <fullName evidence="1">Uncharacterized protein</fullName>
    </submittedName>
</protein>
<name>A0A183M0X5_9TREM</name>
<dbReference type="Gene3D" id="1.10.287.470">
    <property type="entry name" value="Helix hairpin bin"/>
    <property type="match status" value="1"/>
</dbReference>
<gene>
    <name evidence="1" type="ORF">SMRZ_LOCUS9700</name>
</gene>
<organism evidence="1 2">
    <name type="scientific">Schistosoma margrebowiei</name>
    <dbReference type="NCBI Taxonomy" id="48269"/>
    <lineage>
        <taxon>Eukaryota</taxon>
        <taxon>Metazoa</taxon>
        <taxon>Spiralia</taxon>
        <taxon>Lophotrochozoa</taxon>
        <taxon>Platyhelminthes</taxon>
        <taxon>Trematoda</taxon>
        <taxon>Digenea</taxon>
        <taxon>Strigeidida</taxon>
        <taxon>Schistosomatoidea</taxon>
        <taxon>Schistosomatidae</taxon>
        <taxon>Schistosoma</taxon>
    </lineage>
</organism>
<dbReference type="EMBL" id="UZAI01004685">
    <property type="protein sequence ID" value="VDO87413.1"/>
    <property type="molecule type" value="Genomic_DNA"/>
</dbReference>
<evidence type="ECO:0000313" key="1">
    <source>
        <dbReference type="EMBL" id="VDO87413.1"/>
    </source>
</evidence>
<dbReference type="STRING" id="48269.A0A183M0X5"/>
<dbReference type="Proteomes" id="UP000277204">
    <property type="component" value="Unassembled WGS sequence"/>
</dbReference>
<reference evidence="1 2" key="1">
    <citation type="submission" date="2018-11" db="EMBL/GenBank/DDBJ databases">
        <authorList>
            <consortium name="Pathogen Informatics"/>
        </authorList>
    </citation>
    <scope>NUCLEOTIDE SEQUENCE [LARGE SCALE GENOMIC DNA]</scope>
    <source>
        <strain evidence="1 2">Zambia</strain>
    </source>
</reference>
<keyword evidence="2" id="KW-1185">Reference proteome</keyword>
<evidence type="ECO:0000313" key="2">
    <source>
        <dbReference type="Proteomes" id="UP000277204"/>
    </source>
</evidence>
<dbReference type="AlphaFoldDB" id="A0A183M0X5"/>